<keyword evidence="1" id="KW-0812">Transmembrane</keyword>
<protein>
    <submittedName>
        <fullName evidence="2">Uncharacterized protein</fullName>
    </submittedName>
</protein>
<feature type="transmembrane region" description="Helical" evidence="1">
    <location>
        <begin position="43"/>
        <end position="60"/>
    </location>
</feature>
<keyword evidence="1" id="KW-1133">Transmembrane helix</keyword>
<keyword evidence="1" id="KW-0472">Membrane</keyword>
<sequence>MIYEEIKYNLRLVSDDKIVKRVTIVITLSVSLFGILFSPVGALVIYVSYLFGFTVAWFLVKYKTKTTIYLQRLINFYRDRINVKKTLKQSCSICDDLSCRRHQQTRSITPWKHIYITTELNNTIEHVRTHLIILYSL</sequence>
<dbReference type="OrthoDB" id="5957963at2759"/>
<gene>
    <name evidence="2" type="ORF">DIABBA_LOCUS3022</name>
</gene>
<evidence type="ECO:0000256" key="1">
    <source>
        <dbReference type="SAM" id="Phobius"/>
    </source>
</evidence>
<evidence type="ECO:0000313" key="3">
    <source>
        <dbReference type="Proteomes" id="UP001153709"/>
    </source>
</evidence>
<feature type="transmembrane region" description="Helical" evidence="1">
    <location>
        <begin position="21"/>
        <end position="37"/>
    </location>
</feature>
<keyword evidence="3" id="KW-1185">Reference proteome</keyword>
<organism evidence="2 3">
    <name type="scientific">Diabrotica balteata</name>
    <name type="common">Banded cucumber beetle</name>
    <dbReference type="NCBI Taxonomy" id="107213"/>
    <lineage>
        <taxon>Eukaryota</taxon>
        <taxon>Metazoa</taxon>
        <taxon>Ecdysozoa</taxon>
        <taxon>Arthropoda</taxon>
        <taxon>Hexapoda</taxon>
        <taxon>Insecta</taxon>
        <taxon>Pterygota</taxon>
        <taxon>Neoptera</taxon>
        <taxon>Endopterygota</taxon>
        <taxon>Coleoptera</taxon>
        <taxon>Polyphaga</taxon>
        <taxon>Cucujiformia</taxon>
        <taxon>Chrysomeloidea</taxon>
        <taxon>Chrysomelidae</taxon>
        <taxon>Galerucinae</taxon>
        <taxon>Diabroticina</taxon>
        <taxon>Diabroticites</taxon>
        <taxon>Diabrotica</taxon>
    </lineage>
</organism>
<dbReference type="EMBL" id="OU898277">
    <property type="protein sequence ID" value="CAG9829172.1"/>
    <property type="molecule type" value="Genomic_DNA"/>
</dbReference>
<dbReference type="AlphaFoldDB" id="A0A9N9X8P1"/>
<reference evidence="2" key="1">
    <citation type="submission" date="2022-01" db="EMBL/GenBank/DDBJ databases">
        <authorList>
            <person name="King R."/>
        </authorList>
    </citation>
    <scope>NUCLEOTIDE SEQUENCE</scope>
</reference>
<name>A0A9N9X8P1_DIABA</name>
<dbReference type="Proteomes" id="UP001153709">
    <property type="component" value="Chromosome 2"/>
</dbReference>
<accession>A0A9N9X8P1</accession>
<evidence type="ECO:0000313" key="2">
    <source>
        <dbReference type="EMBL" id="CAG9829172.1"/>
    </source>
</evidence>
<proteinExistence type="predicted"/>